<dbReference type="AlphaFoldDB" id="A0A9R1VJA2"/>
<evidence type="ECO:0000313" key="2">
    <source>
        <dbReference type="Proteomes" id="UP000235145"/>
    </source>
</evidence>
<gene>
    <name evidence="1" type="ORF">LSAT_V11C500252410</name>
</gene>
<sequence length="157" mass="18221">MIMALISSFTTDEKKSNYSQKFSFYLTPTNYGYWRKMIHSFLLEHKLFDYMADTIPGAPKQLPHVVATTADPKPEPRDNPNYSIWITSDAHILMLIISTLYESAFRHVQGDTSYDMWSSLECAFALHSYSREYTLKTQLLRTKMKGDETPNAYLNRA</sequence>
<protein>
    <recommendedName>
        <fullName evidence="3">Retrotransposon Copia-like N-terminal domain-containing protein</fullName>
    </recommendedName>
</protein>
<organism evidence="1 2">
    <name type="scientific">Lactuca sativa</name>
    <name type="common">Garden lettuce</name>
    <dbReference type="NCBI Taxonomy" id="4236"/>
    <lineage>
        <taxon>Eukaryota</taxon>
        <taxon>Viridiplantae</taxon>
        <taxon>Streptophyta</taxon>
        <taxon>Embryophyta</taxon>
        <taxon>Tracheophyta</taxon>
        <taxon>Spermatophyta</taxon>
        <taxon>Magnoliopsida</taxon>
        <taxon>eudicotyledons</taxon>
        <taxon>Gunneridae</taxon>
        <taxon>Pentapetalae</taxon>
        <taxon>asterids</taxon>
        <taxon>campanulids</taxon>
        <taxon>Asterales</taxon>
        <taxon>Asteraceae</taxon>
        <taxon>Cichorioideae</taxon>
        <taxon>Cichorieae</taxon>
        <taxon>Lactucinae</taxon>
        <taxon>Lactuca</taxon>
    </lineage>
</organism>
<comment type="caution">
    <text evidence="1">The sequence shown here is derived from an EMBL/GenBank/DDBJ whole genome shotgun (WGS) entry which is preliminary data.</text>
</comment>
<dbReference type="PANTHER" id="PTHR47481:SF30">
    <property type="entry name" value="CCHC-TYPE DOMAIN-CONTAINING PROTEIN"/>
    <property type="match status" value="1"/>
</dbReference>
<evidence type="ECO:0000313" key="1">
    <source>
        <dbReference type="EMBL" id="KAJ0206058.1"/>
    </source>
</evidence>
<name>A0A9R1VJA2_LACSA</name>
<dbReference type="PANTHER" id="PTHR47481">
    <property type="match status" value="1"/>
</dbReference>
<proteinExistence type="predicted"/>
<dbReference type="EMBL" id="NBSK02000005">
    <property type="protein sequence ID" value="KAJ0206058.1"/>
    <property type="molecule type" value="Genomic_DNA"/>
</dbReference>
<accession>A0A9R1VJA2</accession>
<keyword evidence="2" id="KW-1185">Reference proteome</keyword>
<dbReference type="Proteomes" id="UP000235145">
    <property type="component" value="Unassembled WGS sequence"/>
</dbReference>
<reference evidence="1 2" key="1">
    <citation type="journal article" date="2017" name="Nat. Commun.">
        <title>Genome assembly with in vitro proximity ligation data and whole-genome triplication in lettuce.</title>
        <authorList>
            <person name="Reyes-Chin-Wo S."/>
            <person name="Wang Z."/>
            <person name="Yang X."/>
            <person name="Kozik A."/>
            <person name="Arikit S."/>
            <person name="Song C."/>
            <person name="Xia L."/>
            <person name="Froenicke L."/>
            <person name="Lavelle D.O."/>
            <person name="Truco M.J."/>
            <person name="Xia R."/>
            <person name="Zhu S."/>
            <person name="Xu C."/>
            <person name="Xu H."/>
            <person name="Xu X."/>
            <person name="Cox K."/>
            <person name="Korf I."/>
            <person name="Meyers B.C."/>
            <person name="Michelmore R.W."/>
        </authorList>
    </citation>
    <scope>NUCLEOTIDE SEQUENCE [LARGE SCALE GENOMIC DNA]</scope>
    <source>
        <strain evidence="2">cv. Salinas</strain>
        <tissue evidence="1">Seedlings</tissue>
    </source>
</reference>
<evidence type="ECO:0008006" key="3">
    <source>
        <dbReference type="Google" id="ProtNLM"/>
    </source>
</evidence>
<dbReference type="Pfam" id="PF14223">
    <property type="entry name" value="Retrotran_gag_2"/>
    <property type="match status" value="1"/>
</dbReference>